<gene>
    <name evidence="2" type="ORF">TGVAND_437340</name>
</gene>
<evidence type="ECO:0000256" key="1">
    <source>
        <dbReference type="SAM" id="Phobius"/>
    </source>
</evidence>
<sequence>MLWSSSGPPSLLSFSAASNSHTPVAIFLLKEMFAFLVFHLNLVRCLFRFVSRLLPRLLQSARSCSSSIFFFRVSSSLFSFRFSLVFVFRLGLLRYHSLSPFSSGFLSFPRFASIAFLFPFLLRTSFCSKCGGRRRGRSGRLLKFFL</sequence>
<feature type="transmembrane region" description="Helical" evidence="1">
    <location>
        <begin position="108"/>
        <end position="126"/>
    </location>
</feature>
<feature type="transmembrane region" description="Helical" evidence="1">
    <location>
        <begin position="68"/>
        <end position="88"/>
    </location>
</feature>
<accession>A0A086PVM7</accession>
<keyword evidence="1 2" id="KW-0812">Transmembrane</keyword>
<evidence type="ECO:0000313" key="3">
    <source>
        <dbReference type="Proteomes" id="UP000028840"/>
    </source>
</evidence>
<evidence type="ECO:0000313" key="2">
    <source>
        <dbReference type="EMBL" id="KFH04409.1"/>
    </source>
</evidence>
<feature type="transmembrane region" description="Helical" evidence="1">
    <location>
        <begin position="24"/>
        <end position="47"/>
    </location>
</feature>
<reference evidence="2 3" key="2">
    <citation type="journal article" date="2015" name="Eukaryot. Cell">
        <title>Genetic mapping reveals that sinefungin resistance in Toxoplasma gondii is controlled by a putative amino acid transporter locus that can be used as a negative selectable marker.</title>
        <authorList>
            <person name="Behnke M.S."/>
            <person name="Khan A."/>
            <person name="Sibley L.D."/>
        </authorList>
    </citation>
    <scope>NUCLEOTIDE SEQUENCE [LARGE SCALE GENOMIC DNA]</scope>
    <source>
        <strain evidence="2 3">VAND</strain>
    </source>
</reference>
<keyword evidence="1" id="KW-1133">Transmembrane helix</keyword>
<dbReference type="VEuPathDB" id="ToxoDB:TGVAND_437340"/>
<organism evidence="2 3">
    <name type="scientific">Toxoplasma gondii VAND</name>
    <dbReference type="NCBI Taxonomy" id="933077"/>
    <lineage>
        <taxon>Eukaryota</taxon>
        <taxon>Sar</taxon>
        <taxon>Alveolata</taxon>
        <taxon>Apicomplexa</taxon>
        <taxon>Conoidasida</taxon>
        <taxon>Coccidia</taxon>
        <taxon>Eucoccidiorida</taxon>
        <taxon>Eimeriorina</taxon>
        <taxon>Sarcocystidae</taxon>
        <taxon>Toxoplasma</taxon>
    </lineage>
</organism>
<reference evidence="2 3" key="1">
    <citation type="submission" date="2014-08" db="EMBL/GenBank/DDBJ databases">
        <authorList>
            <person name="Sibley D."/>
            <person name="Venepally P."/>
            <person name="Karamycheva S."/>
            <person name="Hadjithomas M."/>
            <person name="Khan A."/>
            <person name="Brunk B."/>
            <person name="Roos D."/>
            <person name="Caler E."/>
            <person name="Lorenzi H."/>
        </authorList>
    </citation>
    <scope>NUCLEOTIDE SEQUENCE [LARGE SCALE GENOMIC DNA]</scope>
    <source>
        <strain evidence="2 3">VAND</strain>
    </source>
</reference>
<dbReference type="Proteomes" id="UP000028840">
    <property type="component" value="Unassembled WGS sequence"/>
</dbReference>
<name>A0A086PVM7_TOXGO</name>
<dbReference type="EMBL" id="AEYJ02001150">
    <property type="protein sequence ID" value="KFH04409.1"/>
    <property type="molecule type" value="Genomic_DNA"/>
</dbReference>
<proteinExistence type="predicted"/>
<dbReference type="AlphaFoldDB" id="A0A086PVM7"/>
<protein>
    <submittedName>
        <fullName evidence="2">Putative transmembrane protein</fullName>
    </submittedName>
</protein>
<keyword evidence="1" id="KW-0472">Membrane</keyword>
<comment type="caution">
    <text evidence="2">The sequence shown here is derived from an EMBL/GenBank/DDBJ whole genome shotgun (WGS) entry which is preliminary data.</text>
</comment>